<evidence type="ECO:0000313" key="2">
    <source>
        <dbReference type="EMBL" id="BCB25507.1"/>
    </source>
</evidence>
<name>A0A6F8V8Q9_9PROT</name>
<evidence type="ECO:0000256" key="1">
    <source>
        <dbReference type="SAM" id="Coils"/>
    </source>
</evidence>
<proteinExistence type="predicted"/>
<dbReference type="Proteomes" id="UP000502260">
    <property type="component" value="Chromosome"/>
</dbReference>
<keyword evidence="1" id="KW-0175">Coiled coil</keyword>
<keyword evidence="3" id="KW-1185">Reference proteome</keyword>
<reference evidence="3" key="1">
    <citation type="submission" date="2020-03" db="EMBL/GenBank/DDBJ databases">
        <title>Complete genome sequence of sulfur-oxidizing bacterium skT11.</title>
        <authorList>
            <person name="Kanda M."/>
            <person name="Kojima H."/>
            <person name="Fukui M."/>
        </authorList>
    </citation>
    <scope>NUCLEOTIDE SEQUENCE [LARGE SCALE GENOMIC DNA]</scope>
    <source>
        <strain evidence="3">skT11</strain>
    </source>
</reference>
<sequence length="213" mass="23131">MAVALGCGIGLAWWMYDIGSQFAGFDRGATDRELVQLRDKVKQLEADNGRLRTVQVAADRHSLIDNAAQQDTERALKGLQDENAQLKEQLAFIRGVSSGERGGGVTVSRFKVEPGAAGVYRYQLLLVRAGQQDKVFQGRLQLVVTTQDGGKNVLRTFPADASAKGKFVVSVKSYQKLEGEFQVPPAAVVKSVEARVFGEGSSQPKLSKTFNLS</sequence>
<dbReference type="EMBL" id="AP022853">
    <property type="protein sequence ID" value="BCB25507.1"/>
    <property type="molecule type" value="Genomic_DNA"/>
</dbReference>
<dbReference type="RefSeq" id="WP_173059567.1">
    <property type="nucleotide sequence ID" value="NZ_AP022853.1"/>
</dbReference>
<dbReference type="InterPro" id="IPR046703">
    <property type="entry name" value="DUF6776"/>
</dbReference>
<feature type="coiled-coil region" evidence="1">
    <location>
        <begin position="27"/>
        <end position="96"/>
    </location>
</feature>
<dbReference type="Pfam" id="PF20567">
    <property type="entry name" value="DUF6776"/>
    <property type="match status" value="1"/>
</dbReference>
<accession>A0A6F8V8Q9</accession>
<protein>
    <submittedName>
        <fullName evidence="2">Uncharacterized protein</fullName>
    </submittedName>
</protein>
<evidence type="ECO:0000313" key="3">
    <source>
        <dbReference type="Proteomes" id="UP000502260"/>
    </source>
</evidence>
<organism evidence="2 3">
    <name type="scientific">Sulfurimicrobium lacus</name>
    <dbReference type="NCBI Taxonomy" id="2715678"/>
    <lineage>
        <taxon>Bacteria</taxon>
        <taxon>Pseudomonadati</taxon>
        <taxon>Pseudomonadota</taxon>
        <taxon>Betaproteobacteria</taxon>
        <taxon>Nitrosomonadales</taxon>
        <taxon>Sulfuricellaceae</taxon>
        <taxon>Sulfurimicrobium</taxon>
    </lineage>
</organism>
<dbReference type="AlphaFoldDB" id="A0A6F8V8Q9"/>
<gene>
    <name evidence="2" type="ORF">SKTS_03930</name>
</gene>
<dbReference type="KEGG" id="slac:SKTS_03930"/>